<protein>
    <submittedName>
        <fullName evidence="1">Uncharacterized protein</fullName>
    </submittedName>
</protein>
<reference evidence="1" key="1">
    <citation type="journal article" date="2020" name="Nature">
        <title>Giant virus diversity and host interactions through global metagenomics.</title>
        <authorList>
            <person name="Schulz F."/>
            <person name="Roux S."/>
            <person name="Paez-Espino D."/>
            <person name="Jungbluth S."/>
            <person name="Walsh D.A."/>
            <person name="Denef V.J."/>
            <person name="McMahon K.D."/>
            <person name="Konstantinidis K.T."/>
            <person name="Eloe-Fadrosh E.A."/>
            <person name="Kyrpides N.C."/>
            <person name="Woyke T."/>
        </authorList>
    </citation>
    <scope>NUCLEOTIDE SEQUENCE</scope>
    <source>
        <strain evidence="1">GVMAG-M-3300009159-65</strain>
    </source>
</reference>
<evidence type="ECO:0000313" key="1">
    <source>
        <dbReference type="EMBL" id="QHT32340.1"/>
    </source>
</evidence>
<dbReference type="AlphaFoldDB" id="A0A6C0EVT2"/>
<dbReference type="EMBL" id="MN738935">
    <property type="protein sequence ID" value="QHT32340.1"/>
    <property type="molecule type" value="Genomic_DNA"/>
</dbReference>
<proteinExistence type="predicted"/>
<organism evidence="1">
    <name type="scientific">viral metagenome</name>
    <dbReference type="NCBI Taxonomy" id="1070528"/>
    <lineage>
        <taxon>unclassified sequences</taxon>
        <taxon>metagenomes</taxon>
        <taxon>organismal metagenomes</taxon>
    </lineage>
</organism>
<accession>A0A6C0EVT2</accession>
<sequence length="549" mass="63865">MKMKCISKDRNSAPCRYQADGKFCKNHLYMNDYTEEMLANIKPCSTCKKMYFMEDYNTCTSCRTRGETNRNDAKESIILCSKEGCKFKKSINKYCGKHQALMFVEETELLGLKTCVNYIRGCRTQNPTSYKFSRCEVCLAKDREKDHKKRGTVNTIVEGLKQCSTCCSMCPLNSFKGLLGETKCCLNCREANKRADLKRDNEHVKELARKNSMKPERKETKALWKEKNYDKVAGYWMEARNKLITADLEGFLKRNALQAQKWRDANPEKMVIINKKRNDDINYHYVNYIRSAEGKQLKFEITKDAFIIMVKLPCNYCGIIQEKGFNGVDRLDSSKGYITENCVSCCEMCNMMKGCLGPNIFVNRVEHILTHLKIVEGNLHPEDFKEYINISYGGYKSRAKGRELEFTLSKELFNKTTNEDCYLCGKESNIIHKNGLDRFDNSKGYIETNIKSCCGNCNFIKKDYDYDVFKDKCKLIYCNKGHVYNIKNEETCKIVKSNKKTSEEKTEIAKIKKQKQRAVMRERYGDETYKKMRAEEIASTRRNTKMNEV</sequence>
<dbReference type="Gene3D" id="3.30.40.220">
    <property type="match status" value="2"/>
</dbReference>
<name>A0A6C0EVT2_9ZZZZ</name>